<gene>
    <name evidence="2" type="ORF">SAMN05444365_101889</name>
</gene>
<dbReference type="EMBL" id="FNPH01000001">
    <property type="protein sequence ID" value="SDY16328.1"/>
    <property type="molecule type" value="Genomic_DNA"/>
</dbReference>
<reference evidence="3" key="1">
    <citation type="submission" date="2016-10" db="EMBL/GenBank/DDBJ databases">
        <authorList>
            <person name="Varghese N."/>
            <person name="Submissions S."/>
        </authorList>
    </citation>
    <scope>NUCLEOTIDE SEQUENCE [LARGE SCALE GENOMIC DNA]</scope>
    <source>
        <strain evidence="3">DSM 45245</strain>
    </source>
</reference>
<dbReference type="Proteomes" id="UP000242415">
    <property type="component" value="Unassembled WGS sequence"/>
</dbReference>
<dbReference type="STRING" id="405436.SAMN05444365_101889"/>
<organism evidence="2 3">
    <name type="scientific">Micromonospora pattaloongensis</name>
    <dbReference type="NCBI Taxonomy" id="405436"/>
    <lineage>
        <taxon>Bacteria</taxon>
        <taxon>Bacillati</taxon>
        <taxon>Actinomycetota</taxon>
        <taxon>Actinomycetes</taxon>
        <taxon>Micromonosporales</taxon>
        <taxon>Micromonosporaceae</taxon>
        <taxon>Micromonospora</taxon>
    </lineage>
</organism>
<name>A0A1H3HNG2_9ACTN</name>
<evidence type="ECO:0000313" key="3">
    <source>
        <dbReference type="Proteomes" id="UP000242415"/>
    </source>
</evidence>
<evidence type="ECO:0000256" key="1">
    <source>
        <dbReference type="SAM" id="MobiDB-lite"/>
    </source>
</evidence>
<keyword evidence="3" id="KW-1185">Reference proteome</keyword>
<feature type="compositionally biased region" description="Pro residues" evidence="1">
    <location>
        <begin position="152"/>
        <end position="162"/>
    </location>
</feature>
<evidence type="ECO:0000313" key="2">
    <source>
        <dbReference type="EMBL" id="SDY16328.1"/>
    </source>
</evidence>
<dbReference type="AlphaFoldDB" id="A0A1H3HNG2"/>
<proteinExistence type="predicted"/>
<protein>
    <submittedName>
        <fullName evidence="2">Uncharacterized protein</fullName>
    </submittedName>
</protein>
<sequence length="177" mass="19879">MTRRYMGMDVFSRTFLPAAAEAGVAIPIVSRHMPVFRRCVAPDDVTVLVTRCLRPDRALQGEFLLLLTYRRLVVTQQTRVLHRLRLHLNTDLRDLGNVTWNADPRAGSVELAATAVDGVRERFHMKVGQPKQVWHLDALLTHAFRRRLPTAPAGPMPQPPAATTPQTTRRLSPAAAY</sequence>
<accession>A0A1H3HNG2</accession>
<feature type="region of interest" description="Disordered" evidence="1">
    <location>
        <begin position="149"/>
        <end position="177"/>
    </location>
</feature>